<organism evidence="1 2">
    <name type="scientific">Streptococcus phocae</name>
    <dbReference type="NCBI Taxonomy" id="119224"/>
    <lineage>
        <taxon>Bacteria</taxon>
        <taxon>Bacillati</taxon>
        <taxon>Bacillota</taxon>
        <taxon>Bacilli</taxon>
        <taxon>Lactobacillales</taxon>
        <taxon>Streptococcaceae</taxon>
        <taxon>Streptococcus</taxon>
    </lineage>
</organism>
<reference evidence="1 2" key="1">
    <citation type="submission" date="2015-08" db="EMBL/GenBank/DDBJ databases">
        <title>Genome sequence of Streptococcus phocae subsp. phocae ATCC 51973T isolated from liver specimen obtained from seal.</title>
        <authorList>
            <person name="Avendano-Herrera R."/>
        </authorList>
    </citation>
    <scope>NUCLEOTIDE SEQUENCE [LARGE SCALE GENOMIC DNA]</scope>
    <source>
        <strain evidence="1 2">ATCC 51973</strain>
    </source>
</reference>
<dbReference type="EMBL" id="LHQM01000032">
    <property type="protein sequence ID" value="KPJ21955.1"/>
    <property type="molecule type" value="Genomic_DNA"/>
</dbReference>
<dbReference type="AlphaFoldDB" id="A0A0N8FX26"/>
<accession>A0A0N8FX26</accession>
<evidence type="ECO:0000313" key="2">
    <source>
        <dbReference type="Proteomes" id="UP000049578"/>
    </source>
</evidence>
<comment type="caution">
    <text evidence="1">The sequence shown here is derived from an EMBL/GenBank/DDBJ whole genome shotgun (WGS) entry which is preliminary data.</text>
</comment>
<proteinExistence type="predicted"/>
<dbReference type="PATRIC" id="fig|119224.3.peg.1165"/>
<protein>
    <submittedName>
        <fullName evidence="1">Uncharacterized protein</fullName>
    </submittedName>
</protein>
<keyword evidence="2" id="KW-1185">Reference proteome</keyword>
<dbReference type="Proteomes" id="UP000049578">
    <property type="component" value="Unassembled WGS sequence"/>
</dbReference>
<evidence type="ECO:0000313" key="1">
    <source>
        <dbReference type="EMBL" id="KPJ21955.1"/>
    </source>
</evidence>
<name>A0A0N8FX26_9STRE</name>
<sequence>MKNISRKFLMLSLTCILLGAILMAIGYVSGGFQDIRQLTAPKKVTKQLKPFTRLDFSDHFLCIHVETGPVKVPTVTYYKHPKFITPIKMTVSDETLTLSKFPRDMIISGAIEAYGFYLDSGGKDYNSITITLPQETVLKEIKGTALQTLLSNITVQDLQLDGFLVASDTTIHNANINGYLNATKSQFDNITVESQQSDSYVADSIINKGHLSLTRTTLITKNSQLKSVVIDSSQSGGVEAKNTTFEKLRFTGLESQYQNDYSNDEKINFISNNTTFKDNNQIIGGNVDVTLSLTPTDHISYEFKTKEGKIITNSAVIGDNVFMDPLTGEQSLHKEHPNALGKVNINLSKGNIMIK</sequence>
<dbReference type="STRING" id="119224.AKK44_07120"/>
<gene>
    <name evidence="1" type="ORF">AKK44_07120</name>
</gene>
<dbReference type="RefSeq" id="WP_054279107.1">
    <property type="nucleotide sequence ID" value="NZ_LHQM01000032.1"/>
</dbReference>